<organism evidence="3">
    <name type="scientific">uncultured Caudovirales phage</name>
    <dbReference type="NCBI Taxonomy" id="2100421"/>
    <lineage>
        <taxon>Viruses</taxon>
        <taxon>Duplodnaviria</taxon>
        <taxon>Heunggongvirae</taxon>
        <taxon>Uroviricota</taxon>
        <taxon>Caudoviricetes</taxon>
        <taxon>Peduoviridae</taxon>
        <taxon>Maltschvirus</taxon>
        <taxon>Maltschvirus maltsch</taxon>
    </lineage>
</organism>
<protein>
    <submittedName>
        <fullName evidence="3">Chromosomal replication initiator, DnaA C-terminal</fullName>
    </submittedName>
</protein>
<dbReference type="GO" id="GO:0005524">
    <property type="term" value="F:ATP binding"/>
    <property type="evidence" value="ECO:0007669"/>
    <property type="project" value="InterPro"/>
</dbReference>
<dbReference type="SMART" id="SM00760">
    <property type="entry name" value="Bac_DnaA_C"/>
    <property type="match status" value="1"/>
</dbReference>
<accession>A0A6J5PF37</accession>
<dbReference type="EMBL" id="LR796814">
    <property type="protein sequence ID" value="CAB4167735.1"/>
    <property type="molecule type" value="Genomic_DNA"/>
</dbReference>
<dbReference type="SUPFAM" id="SSF48295">
    <property type="entry name" value="TrpR-like"/>
    <property type="match status" value="1"/>
</dbReference>
<evidence type="ECO:0000313" key="3">
    <source>
        <dbReference type="EMBL" id="CAB4167735.1"/>
    </source>
</evidence>
<evidence type="ECO:0000259" key="1">
    <source>
        <dbReference type="SMART" id="SM00760"/>
    </source>
</evidence>
<evidence type="ECO:0000313" key="2">
    <source>
        <dbReference type="EMBL" id="CAB4158504.1"/>
    </source>
</evidence>
<name>A0A6J5PF37_9CAUD</name>
<dbReference type="Gene3D" id="1.10.1750.10">
    <property type="match status" value="1"/>
</dbReference>
<dbReference type="Pfam" id="PF08299">
    <property type="entry name" value="Bac_DnaA_C"/>
    <property type="match status" value="1"/>
</dbReference>
<dbReference type="EMBL" id="LR796674">
    <property type="protein sequence ID" value="CAB4158504.1"/>
    <property type="molecule type" value="Genomic_DNA"/>
</dbReference>
<reference evidence="3" key="1">
    <citation type="submission" date="2020-04" db="EMBL/GenBank/DDBJ databases">
        <authorList>
            <person name="Chiriac C."/>
            <person name="Salcher M."/>
            <person name="Ghai R."/>
            <person name="Kavagutti S V."/>
        </authorList>
    </citation>
    <scope>NUCLEOTIDE SEQUENCE</scope>
</reference>
<dbReference type="GO" id="GO:0006270">
    <property type="term" value="P:DNA replication initiation"/>
    <property type="evidence" value="ECO:0007669"/>
    <property type="project" value="InterPro"/>
</dbReference>
<sequence>MTPREKNLSAIDAIAQEHGYTVEDILGPSRLPRLVAVRRLCILMFREEGYSTTEIGRVMNRCHTTIVHALNKPVDPCNELV</sequence>
<dbReference type="InterPro" id="IPR010921">
    <property type="entry name" value="Trp_repressor/repl_initiator"/>
</dbReference>
<dbReference type="GO" id="GO:0006275">
    <property type="term" value="P:regulation of DNA replication"/>
    <property type="evidence" value="ECO:0007669"/>
    <property type="project" value="InterPro"/>
</dbReference>
<dbReference type="GO" id="GO:0043565">
    <property type="term" value="F:sequence-specific DNA binding"/>
    <property type="evidence" value="ECO:0007669"/>
    <property type="project" value="InterPro"/>
</dbReference>
<gene>
    <name evidence="2" type="ORF">UFOVP714_14</name>
    <name evidence="3" type="ORF">UFOVP864_46</name>
</gene>
<feature type="domain" description="Chromosomal replication initiator DnaA C-terminal" evidence="1">
    <location>
        <begin position="7"/>
        <end position="73"/>
    </location>
</feature>
<proteinExistence type="predicted"/>
<dbReference type="InterPro" id="IPR013159">
    <property type="entry name" value="DnaA_C"/>
</dbReference>